<dbReference type="EMBL" id="LAZR01008061">
    <property type="protein sequence ID" value="KKM81196.1"/>
    <property type="molecule type" value="Genomic_DNA"/>
</dbReference>
<proteinExistence type="predicted"/>
<accession>A0A0F9L269</accession>
<feature type="region of interest" description="Disordered" evidence="1">
    <location>
        <begin position="52"/>
        <end position="75"/>
    </location>
</feature>
<name>A0A0F9L269_9ZZZZ</name>
<evidence type="ECO:0000256" key="1">
    <source>
        <dbReference type="SAM" id="MobiDB-lite"/>
    </source>
</evidence>
<evidence type="ECO:0000313" key="2">
    <source>
        <dbReference type="EMBL" id="KKM81196.1"/>
    </source>
</evidence>
<dbReference type="AlphaFoldDB" id="A0A0F9L269"/>
<sequence>MSKLIPNIMLSQLKALNAKQLKRLKSCEVTADGVYVFTFINPTTEFIRQSADREGELSNSQPGLETIDEILGGTD</sequence>
<organism evidence="2">
    <name type="scientific">marine sediment metagenome</name>
    <dbReference type="NCBI Taxonomy" id="412755"/>
    <lineage>
        <taxon>unclassified sequences</taxon>
        <taxon>metagenomes</taxon>
        <taxon>ecological metagenomes</taxon>
    </lineage>
</organism>
<protein>
    <submittedName>
        <fullName evidence="2">Uncharacterized protein</fullName>
    </submittedName>
</protein>
<comment type="caution">
    <text evidence="2">The sequence shown here is derived from an EMBL/GenBank/DDBJ whole genome shotgun (WGS) entry which is preliminary data.</text>
</comment>
<reference evidence="2" key="1">
    <citation type="journal article" date="2015" name="Nature">
        <title>Complex archaea that bridge the gap between prokaryotes and eukaryotes.</title>
        <authorList>
            <person name="Spang A."/>
            <person name="Saw J.H."/>
            <person name="Jorgensen S.L."/>
            <person name="Zaremba-Niedzwiedzka K."/>
            <person name="Martijn J."/>
            <person name="Lind A.E."/>
            <person name="van Eijk R."/>
            <person name="Schleper C."/>
            <person name="Guy L."/>
            <person name="Ettema T.J."/>
        </authorList>
    </citation>
    <scope>NUCLEOTIDE SEQUENCE</scope>
</reference>
<gene>
    <name evidence="2" type="ORF">LCGC14_1332240</name>
</gene>